<evidence type="ECO:0000313" key="20">
    <source>
        <dbReference type="Proteomes" id="UP000000559"/>
    </source>
</evidence>
<keyword evidence="10 14" id="KW-0653">Protein transport</keyword>
<dbReference type="Gene3D" id="2.30.30.380">
    <property type="entry name" value="Zn-finger domain of Sec23/24"/>
    <property type="match status" value="1"/>
</dbReference>
<dbReference type="Proteomes" id="UP000000559">
    <property type="component" value="Chromosome 3"/>
</dbReference>
<dbReference type="InterPro" id="IPR029006">
    <property type="entry name" value="ADF-H/Gelsolin-like_dom_sf"/>
</dbReference>
<protein>
    <recommendedName>
        <fullName evidence="14">Protein transport protein SEC23</fullName>
    </recommendedName>
</protein>
<dbReference type="OrthoDB" id="4093209at2759"/>
<dbReference type="GO" id="GO:0008270">
    <property type="term" value="F:zinc ion binding"/>
    <property type="evidence" value="ECO:0007669"/>
    <property type="project" value="InterPro"/>
</dbReference>
<dbReference type="SMR" id="A0A1D8PJC6"/>
<keyword evidence="7 14" id="KW-0256">Endoplasmic reticulum</keyword>
<comment type="subcellular location">
    <subcellularLocation>
        <location evidence="14">Cytoplasm</location>
    </subcellularLocation>
    <subcellularLocation>
        <location evidence="1 14">Cytoplasmic vesicle</location>
        <location evidence="1 14">COPII-coated vesicle membrane</location>
        <topology evidence="1 14">Peripheral membrane protein</topology>
        <orientation evidence="1 14">Cytoplasmic side</orientation>
    </subcellularLocation>
    <subcellularLocation>
        <location evidence="2 14">Endoplasmic reticulum membrane</location>
        <topology evidence="2 14">Peripheral membrane protein</topology>
        <orientation evidence="2 14">Cytoplasmic side</orientation>
    </subcellularLocation>
    <subcellularLocation>
        <location evidence="14">Golgi apparatus membrane</location>
        <topology evidence="14">Peripheral membrane protein</topology>
        <orientation evidence="14">Cytoplasmic side</orientation>
    </subcellularLocation>
</comment>
<dbReference type="Pfam" id="PF04815">
    <property type="entry name" value="Sec23_helical"/>
    <property type="match status" value="1"/>
</dbReference>
<dbReference type="InterPro" id="IPR006895">
    <property type="entry name" value="Znf_Sec23_Sec24"/>
</dbReference>
<gene>
    <name evidence="19" type="ordered locus">CAALFM_C302080WA</name>
    <name evidence="18" type="ordered locus">orf19.9206</name>
</gene>
<dbReference type="InterPro" id="IPR036465">
    <property type="entry name" value="vWFA_dom_sf"/>
</dbReference>
<feature type="domain" description="Sec23/Sec24 trunk" evidence="16">
    <location>
        <begin position="131"/>
        <end position="344"/>
    </location>
</feature>
<dbReference type="eggNOG" id="KOG1986">
    <property type="taxonomic scope" value="Eukaryota"/>
</dbReference>
<reference evidence="19 20" key="2">
    <citation type="journal article" date="2007" name="Genome Biol.">
        <title>Assembly of the Candida albicans genome into sixteen supercontigs aligned on the eight chromosomes.</title>
        <authorList>
            <person name="van het Hoog M."/>
            <person name="Rast T.J."/>
            <person name="Martchenko M."/>
            <person name="Grindle S."/>
            <person name="Dignard D."/>
            <person name="Hogues H."/>
            <person name="Cuomo C."/>
            <person name="Berriman M."/>
            <person name="Scherer S."/>
            <person name="Magee B.B."/>
            <person name="Whiteway M."/>
            <person name="Chibana H."/>
            <person name="Nantel A."/>
            <person name="Magee P.T."/>
        </authorList>
    </citation>
    <scope>GENOME REANNOTATION</scope>
    <source>
        <strain evidence="20">SC5314 / ATCC MYA-2876</strain>
    </source>
</reference>
<dbReference type="RefSeq" id="XP_721715.1">
    <property type="nucleotide sequence ID" value="XM_716622.1"/>
</dbReference>
<dbReference type="InterPro" id="IPR006900">
    <property type="entry name" value="Sec23/24_helical_dom"/>
</dbReference>
<dbReference type="SUPFAM" id="SSF81995">
    <property type="entry name" value="beta-sandwich domain of Sec23/24"/>
    <property type="match status" value="1"/>
</dbReference>
<dbReference type="InterPro" id="IPR036174">
    <property type="entry name" value="Znf_Sec23_Sec24_sf"/>
</dbReference>
<evidence type="ECO:0000256" key="10">
    <source>
        <dbReference type="ARBA" id="ARBA00022927"/>
    </source>
</evidence>
<dbReference type="GO" id="GO:0000139">
    <property type="term" value="C:Golgi membrane"/>
    <property type="evidence" value="ECO:0007669"/>
    <property type="project" value="UniProtKB-SubCell"/>
</dbReference>
<dbReference type="InterPro" id="IPR037364">
    <property type="entry name" value="Sec23"/>
</dbReference>
<dbReference type="GO" id="GO:0070971">
    <property type="term" value="C:endoplasmic reticulum exit site"/>
    <property type="evidence" value="ECO:0000318"/>
    <property type="project" value="GO_Central"/>
</dbReference>
<comment type="similarity">
    <text evidence="3 14">Belongs to the SEC23/SEC24 family. SEC23 subfamily.</text>
</comment>
<dbReference type="SUPFAM" id="SSF82754">
    <property type="entry name" value="C-terminal, gelsolin-like domain of Sec23/24"/>
    <property type="match status" value="1"/>
</dbReference>
<keyword evidence="12 14" id="KW-0968">Cytoplasmic vesicle</keyword>
<dbReference type="Pfam" id="PF04810">
    <property type="entry name" value="zf-Sec23_Sec24"/>
    <property type="match status" value="1"/>
</dbReference>
<dbReference type="VEuPathDB" id="FungiDB:C3_02080W_A"/>
<sequence>MSRTQEETEHHSVKFNWNVFPVTRLEESQMSTPLGCVYTPFNDSNVPPQTKGLPISCTTCQAFLNPFIKLDRKNGMWWCPFCQKRTYLPESINVPEIATSVEDWPIEMRETSTTIDYELPHDITENTTTASPLTYYFVIDRYQHSEEESLNKLLASIVSTIKNNIPLGSMIGIMTFNKSVQLHKISTKETVEISRDDIPNCDKYWKLFEKSVIEQLSNRLGLTNTSSELNSNNLLRNNYVIELSENNMDSIINYILNIKPTYTEKHKPSRSTGLAHYIYSIMFSQSRVKNFIGKVLFFTSGACTEFPGKIVDENSPIRSHKDIYDLEAPFFPEASKFYTVLSYIANGQSIAQSVEIVKSSSSKTTQYNIDQASPVWSVSLYAGSLDQVGAYEMKPLVANTMGSFFLTETLGSYQIKDMITRAIGLSHHKALLEVSTSIGLKTSKLIFNGGYALPSSYHKSSKYNHLYHIKIDDELGEFDSPHAKKAFTNRWKFNELKKDDTLSLFFKMESAKSTEDLSNGSITEIFIQFKLKSWDVVKNKWVTRVTTIRKPTTLSYVKTSTGKKNHQSMILKEQKFTLGFDQRVWTILLTRLLINKIDTNLGYSSFDELVDLIDSTIVKLLHYFGGISVANSHTQSSNPYYRLQTMYELNQKFKELPSLIYSLRKNSDLIKIFNSSPDETTYYHSWFLRMNMPLSIKVIEPVLINVADHITRLPLDSTCFDFAPADSFLILDTGFTLTLYYKCHNQNKLDLHPSDNDFMIENKDSKLPWNIIEQYISERQVVPKIVITQTNHSQARFLVSRLNPTTSDSTKENQPHLDNNKAGFWSFWTSNNRKSSKLIPEDLSLKRYYDDLIEQVQKFKI</sequence>
<keyword evidence="6 14" id="KW-0479">Metal-binding</keyword>
<dbReference type="GO" id="GO:0005789">
    <property type="term" value="C:endoplasmic reticulum membrane"/>
    <property type="evidence" value="ECO:0007669"/>
    <property type="project" value="UniProtKB-SubCell"/>
</dbReference>
<evidence type="ECO:0000313" key="18">
    <source>
        <dbReference type="CGD" id="CAL0000185218"/>
    </source>
</evidence>
<evidence type="ECO:0000256" key="2">
    <source>
        <dbReference type="ARBA" id="ARBA00004397"/>
    </source>
</evidence>
<keyword evidence="8 14" id="KW-0862">Zinc</keyword>
<dbReference type="Gene3D" id="3.40.50.410">
    <property type="entry name" value="von Willebrand factor, type A domain"/>
    <property type="match status" value="1"/>
</dbReference>
<evidence type="ECO:0000256" key="9">
    <source>
        <dbReference type="ARBA" id="ARBA00022892"/>
    </source>
</evidence>
<dbReference type="InterPro" id="IPR006896">
    <property type="entry name" value="Sec23/24_trunk_dom"/>
</dbReference>
<evidence type="ECO:0000256" key="3">
    <source>
        <dbReference type="ARBA" id="ARBA00009210"/>
    </source>
</evidence>
<dbReference type="GO" id="GO:0030127">
    <property type="term" value="C:COPII vesicle coat"/>
    <property type="evidence" value="ECO:0000318"/>
    <property type="project" value="GO_Central"/>
</dbReference>
<evidence type="ECO:0000313" key="19">
    <source>
        <dbReference type="EMBL" id="AOW28245.1"/>
    </source>
</evidence>
<dbReference type="GO" id="GO:0006886">
    <property type="term" value="P:intracellular protein transport"/>
    <property type="evidence" value="ECO:0007669"/>
    <property type="project" value="InterPro"/>
</dbReference>
<dbReference type="CGD" id="CAL0000185218">
    <property type="gene designation" value="orf19.9206"/>
</dbReference>
<dbReference type="PANTHER" id="PTHR11141">
    <property type="entry name" value="PROTEIN TRANSPORT PROTEIN SEC23"/>
    <property type="match status" value="1"/>
</dbReference>
<keyword evidence="20" id="KW-1185">Reference proteome</keyword>
<evidence type="ECO:0000256" key="8">
    <source>
        <dbReference type="ARBA" id="ARBA00022833"/>
    </source>
</evidence>
<evidence type="ECO:0000256" key="5">
    <source>
        <dbReference type="ARBA" id="ARBA00022490"/>
    </source>
</evidence>
<evidence type="ECO:0000256" key="4">
    <source>
        <dbReference type="ARBA" id="ARBA00022448"/>
    </source>
</evidence>
<evidence type="ECO:0000259" key="15">
    <source>
        <dbReference type="Pfam" id="PF04810"/>
    </source>
</evidence>
<dbReference type="SUPFAM" id="SSF53300">
    <property type="entry name" value="vWA-like"/>
    <property type="match status" value="1"/>
</dbReference>
<dbReference type="InParanoid" id="A0A1D8PJC6"/>
<proteinExistence type="inferred from homology"/>
<evidence type="ECO:0000256" key="12">
    <source>
        <dbReference type="ARBA" id="ARBA00023329"/>
    </source>
</evidence>
<dbReference type="SUPFAM" id="SSF82919">
    <property type="entry name" value="Zn-finger domain of Sec23/24"/>
    <property type="match status" value="1"/>
</dbReference>
<keyword evidence="4 14" id="KW-0813">Transport</keyword>
<reference evidence="19 20" key="3">
    <citation type="journal article" date="2013" name="Genome Biol.">
        <title>Assembly of a phased diploid Candida albicans genome facilitates allele-specific measurements and provides a simple model for repeat and indel structure.</title>
        <authorList>
            <person name="Muzzey D."/>
            <person name="Schwartz K."/>
            <person name="Weissman J.S."/>
            <person name="Sherlock G."/>
        </authorList>
    </citation>
    <scope>NUCLEOTIDE SEQUENCE [LARGE SCALE GENOMIC DNA]</scope>
    <source>
        <strain evidence="20">SC5314 / ATCC MYA-2876</strain>
    </source>
</reference>
<dbReference type="PANTHER" id="PTHR11141:SF0">
    <property type="entry name" value="PROTEIN TRANSPORT PROTEIN SEC23"/>
    <property type="match status" value="1"/>
</dbReference>
<organism evidence="19 20">
    <name type="scientific">Candida albicans (strain SC5314 / ATCC MYA-2876)</name>
    <name type="common">Yeast</name>
    <dbReference type="NCBI Taxonomy" id="237561"/>
    <lineage>
        <taxon>Eukaryota</taxon>
        <taxon>Fungi</taxon>
        <taxon>Dikarya</taxon>
        <taxon>Ascomycota</taxon>
        <taxon>Saccharomycotina</taxon>
        <taxon>Pichiomycetes</taxon>
        <taxon>Debaryomycetaceae</taxon>
        <taxon>Candida/Lodderomyces clade</taxon>
        <taxon>Candida</taxon>
    </lineage>
</organism>
<dbReference type="InterPro" id="IPR036175">
    <property type="entry name" value="Sec23/24_helical_dom_sf"/>
</dbReference>
<dbReference type="EMBL" id="CP017625">
    <property type="protein sequence ID" value="AOW28245.1"/>
    <property type="molecule type" value="Genomic_DNA"/>
</dbReference>
<name>A0A1D8PJC6_CANAL</name>
<dbReference type="Pfam" id="PF04811">
    <property type="entry name" value="Sec23_trunk"/>
    <property type="match status" value="1"/>
</dbReference>
<evidence type="ECO:0000256" key="13">
    <source>
        <dbReference type="ARBA" id="ARBA00025471"/>
    </source>
</evidence>
<comment type="function">
    <text evidence="13 14">Component of the coat protein complex II (COPII) which promotes the formation of transport vesicles from the endoplasmic reticulum (ER). The coat has two main functions, the physical deformation of the endoplasmic reticulum membrane into vesicles and the selection of cargo molecules.</text>
</comment>
<evidence type="ECO:0000256" key="7">
    <source>
        <dbReference type="ARBA" id="ARBA00022824"/>
    </source>
</evidence>
<dbReference type="Gene3D" id="3.40.20.10">
    <property type="entry name" value="Severin"/>
    <property type="match status" value="1"/>
</dbReference>
<dbReference type="InterPro" id="IPR036180">
    <property type="entry name" value="Gelsolin-like_dom_sf"/>
</dbReference>
<evidence type="ECO:0000259" key="17">
    <source>
        <dbReference type="Pfam" id="PF04815"/>
    </source>
</evidence>
<evidence type="ECO:0000256" key="14">
    <source>
        <dbReference type="RuleBase" id="RU365030"/>
    </source>
</evidence>
<keyword evidence="9 14" id="KW-0931">ER-Golgi transport</keyword>
<evidence type="ECO:0000256" key="1">
    <source>
        <dbReference type="ARBA" id="ARBA00004299"/>
    </source>
</evidence>
<dbReference type="SUPFAM" id="SSF81811">
    <property type="entry name" value="Helical domain of Sec23/24"/>
    <property type="match status" value="1"/>
</dbReference>
<dbReference type="STRING" id="237561.A0A1D8PJC6"/>
<feature type="domain" description="Zinc finger Sec23/Sec24-type" evidence="15">
    <location>
        <begin position="54"/>
        <end position="90"/>
    </location>
</feature>
<keyword evidence="5 14" id="KW-0963">Cytoplasm</keyword>
<keyword evidence="11 14" id="KW-0472">Membrane</keyword>
<accession>A0A1D8PJC6</accession>
<reference evidence="19 20" key="1">
    <citation type="journal article" date="2004" name="Proc. Natl. Acad. Sci. U.S.A.">
        <title>The diploid genome sequence of Candida albicans.</title>
        <authorList>
            <person name="Jones T."/>
            <person name="Federspiel N.A."/>
            <person name="Chibana H."/>
            <person name="Dungan J."/>
            <person name="Kalman S."/>
            <person name="Magee B.B."/>
            <person name="Newport G."/>
            <person name="Thorstenson Y.R."/>
            <person name="Agabian N."/>
            <person name="Magee P.T."/>
            <person name="Davis R.W."/>
            <person name="Scherer S."/>
        </authorList>
    </citation>
    <scope>NUCLEOTIDE SEQUENCE [LARGE SCALE GENOMIC DNA]</scope>
    <source>
        <strain evidence="20">SC5314 / ATCC MYA-2876</strain>
    </source>
</reference>
<evidence type="ECO:0000259" key="16">
    <source>
        <dbReference type="Pfam" id="PF04811"/>
    </source>
</evidence>
<evidence type="ECO:0000256" key="11">
    <source>
        <dbReference type="ARBA" id="ARBA00023136"/>
    </source>
</evidence>
<keyword evidence="14" id="KW-0333">Golgi apparatus</keyword>
<dbReference type="KEGG" id="cal:CAALFM_C302080WA"/>
<dbReference type="GeneID" id="3636575"/>
<dbReference type="GO" id="GO:0005096">
    <property type="term" value="F:GTPase activator activity"/>
    <property type="evidence" value="ECO:0000318"/>
    <property type="project" value="GO_Central"/>
</dbReference>
<dbReference type="GO" id="GO:0090110">
    <property type="term" value="P:COPII-coated vesicle cargo loading"/>
    <property type="evidence" value="ECO:0000318"/>
    <property type="project" value="GO_Central"/>
</dbReference>
<feature type="domain" description="Sec23/Sec24 helical" evidence="17">
    <location>
        <begin position="581"/>
        <end position="696"/>
    </location>
</feature>
<dbReference type="AlphaFoldDB" id="A0A1D8PJC6"/>
<dbReference type="Gene3D" id="1.20.120.730">
    <property type="entry name" value="Sec23/Sec24 helical domain"/>
    <property type="match status" value="1"/>
</dbReference>
<evidence type="ECO:0000256" key="6">
    <source>
        <dbReference type="ARBA" id="ARBA00022723"/>
    </source>
</evidence>